<gene>
    <name evidence="1" type="ORF">HRG_01524</name>
</gene>
<proteinExistence type="predicted"/>
<dbReference type="AlphaFoldDB" id="A0A9P8N8G1"/>
<dbReference type="GeneID" id="68350653"/>
<name>A0A9P8N8G1_9HYPO</name>
<comment type="caution">
    <text evidence="1">The sequence shown here is derived from an EMBL/GenBank/DDBJ whole genome shotgun (WGS) entry which is preliminary data.</text>
</comment>
<evidence type="ECO:0000313" key="1">
    <source>
        <dbReference type="EMBL" id="KAH0968882.1"/>
    </source>
</evidence>
<keyword evidence="2" id="KW-1185">Reference proteome</keyword>
<dbReference type="RefSeq" id="XP_044726395.1">
    <property type="nucleotide sequence ID" value="XM_044859995.1"/>
</dbReference>
<sequence>MHGDLNPIWKRTRPQQFGARVPNAMAAAATVANAAAAAAATMTTIEGSGPEPISIQDTLFCTYSEALEALRNDQQDQGYVVNVANSKTSGKAKRKAATIRCQW</sequence>
<reference evidence="1" key="1">
    <citation type="submission" date="2021-09" db="EMBL/GenBank/DDBJ databases">
        <title>A high-quality genome of the endoparasitic fungus Hirsutella rhossiliensis with a comparison of Hirsutella genomes reveals transposable elements contributing to genome size variation.</title>
        <authorList>
            <person name="Lin R."/>
            <person name="Jiao Y."/>
            <person name="Sun X."/>
            <person name="Ling J."/>
            <person name="Xie B."/>
            <person name="Cheng X."/>
        </authorList>
    </citation>
    <scope>NUCLEOTIDE SEQUENCE</scope>
    <source>
        <strain evidence="1">HR02</strain>
    </source>
</reference>
<organism evidence="1 2">
    <name type="scientific">Hirsutella rhossiliensis</name>
    <dbReference type="NCBI Taxonomy" id="111463"/>
    <lineage>
        <taxon>Eukaryota</taxon>
        <taxon>Fungi</taxon>
        <taxon>Dikarya</taxon>
        <taxon>Ascomycota</taxon>
        <taxon>Pezizomycotina</taxon>
        <taxon>Sordariomycetes</taxon>
        <taxon>Hypocreomycetidae</taxon>
        <taxon>Hypocreales</taxon>
        <taxon>Ophiocordycipitaceae</taxon>
        <taxon>Hirsutella</taxon>
    </lineage>
</organism>
<protein>
    <submittedName>
        <fullName evidence="1">Uncharacterized protein</fullName>
    </submittedName>
</protein>
<accession>A0A9P8N8G1</accession>
<evidence type="ECO:0000313" key="2">
    <source>
        <dbReference type="Proteomes" id="UP000824596"/>
    </source>
</evidence>
<dbReference type="Proteomes" id="UP000824596">
    <property type="component" value="Unassembled WGS sequence"/>
</dbReference>
<dbReference type="EMBL" id="JAIZPD010000001">
    <property type="protein sequence ID" value="KAH0968882.1"/>
    <property type="molecule type" value="Genomic_DNA"/>
</dbReference>